<dbReference type="FunFam" id="3.40.50.720:FF:000311">
    <property type="entry name" value="Ornithine cyclodeaminase"/>
    <property type="match status" value="1"/>
</dbReference>
<gene>
    <name evidence="2" type="ORF">GA0061080_10114</name>
</gene>
<dbReference type="STRING" id="1798183.GA0061080_10114"/>
<dbReference type="InterPro" id="IPR036291">
    <property type="entry name" value="NAD(P)-bd_dom_sf"/>
</dbReference>
<dbReference type="PIRSF" id="PIRSF001439">
    <property type="entry name" value="CryM"/>
    <property type="match status" value="1"/>
</dbReference>
<dbReference type="GO" id="GO:0019752">
    <property type="term" value="P:carboxylic acid metabolic process"/>
    <property type="evidence" value="ECO:0007669"/>
    <property type="project" value="UniProtKB-ARBA"/>
</dbReference>
<dbReference type="Pfam" id="PF02423">
    <property type="entry name" value="OCD_Mu_crystall"/>
    <property type="match status" value="1"/>
</dbReference>
<accession>A0A1C4AGP3</accession>
<evidence type="ECO:0000256" key="1">
    <source>
        <dbReference type="ARBA" id="ARBA00008903"/>
    </source>
</evidence>
<reference evidence="3" key="1">
    <citation type="submission" date="2016-08" db="EMBL/GenBank/DDBJ databases">
        <authorList>
            <person name="Varghese N."/>
            <person name="Submissions Spin"/>
        </authorList>
    </citation>
    <scope>NUCLEOTIDE SEQUENCE [LARGE SCALE GENOMIC DNA]</scope>
    <source>
        <strain evidence="3">R-53144</strain>
    </source>
</reference>
<dbReference type="EMBL" id="FMBA01000011">
    <property type="protein sequence ID" value="SCB93776.1"/>
    <property type="molecule type" value="Genomic_DNA"/>
</dbReference>
<dbReference type="PANTHER" id="PTHR13812:SF19">
    <property type="entry name" value="KETIMINE REDUCTASE MU-CRYSTALLIN"/>
    <property type="match status" value="1"/>
</dbReference>
<protein>
    <submittedName>
        <fullName evidence="2">Ornithine cyclodeaminase</fullName>
    </submittedName>
</protein>
<dbReference type="Gene3D" id="3.30.1780.10">
    <property type="entry name" value="ornithine cyclodeaminase, domain 1"/>
    <property type="match status" value="1"/>
</dbReference>
<dbReference type="Gene3D" id="3.40.50.720">
    <property type="entry name" value="NAD(P)-binding Rossmann-like Domain"/>
    <property type="match status" value="1"/>
</dbReference>
<dbReference type="GO" id="GO:0005737">
    <property type="term" value="C:cytoplasm"/>
    <property type="evidence" value="ECO:0007669"/>
    <property type="project" value="TreeGrafter"/>
</dbReference>
<evidence type="ECO:0000313" key="2">
    <source>
        <dbReference type="EMBL" id="SCB93776.1"/>
    </source>
</evidence>
<dbReference type="Proteomes" id="UP000199698">
    <property type="component" value="Unassembled WGS sequence"/>
</dbReference>
<name>A0A1C4AGP3_9GAMM</name>
<dbReference type="SUPFAM" id="SSF51735">
    <property type="entry name" value="NAD(P)-binding Rossmann-fold domains"/>
    <property type="match status" value="1"/>
</dbReference>
<dbReference type="AlphaFoldDB" id="A0A1C4AGP3"/>
<keyword evidence="3" id="KW-1185">Reference proteome</keyword>
<dbReference type="PANTHER" id="PTHR13812">
    <property type="entry name" value="KETIMINE REDUCTASE MU-CRYSTALLIN"/>
    <property type="match status" value="1"/>
</dbReference>
<organism evidence="2 3">
    <name type="scientific">Gilliamella intestini</name>
    <dbReference type="NCBI Taxonomy" id="1798183"/>
    <lineage>
        <taxon>Bacteria</taxon>
        <taxon>Pseudomonadati</taxon>
        <taxon>Pseudomonadota</taxon>
        <taxon>Gammaproteobacteria</taxon>
        <taxon>Orbales</taxon>
        <taxon>Orbaceae</taxon>
        <taxon>Gilliamella</taxon>
    </lineage>
</organism>
<dbReference type="InterPro" id="IPR003462">
    <property type="entry name" value="ODC_Mu_crystall"/>
</dbReference>
<evidence type="ECO:0000313" key="3">
    <source>
        <dbReference type="Proteomes" id="UP000199698"/>
    </source>
</evidence>
<proteinExistence type="inferred from homology"/>
<comment type="similarity">
    <text evidence="1">Belongs to the ornithine cyclodeaminase/mu-crystallin family.</text>
</comment>
<dbReference type="GO" id="GO:0016491">
    <property type="term" value="F:oxidoreductase activity"/>
    <property type="evidence" value="ECO:0007669"/>
    <property type="project" value="UniProtKB-ARBA"/>
</dbReference>
<dbReference type="OrthoDB" id="9809203at2"/>
<dbReference type="InterPro" id="IPR023401">
    <property type="entry name" value="ODC_N"/>
</dbReference>
<dbReference type="RefSeq" id="WP_091121677.1">
    <property type="nucleotide sequence ID" value="NZ_FMBA01000011.1"/>
</dbReference>
<sequence length="324" mass="35525">MLILTSNDIERFYTMKDAIAVDKQALKIYSQGNSDVPLRINFDMQKGQCLFMPAHIKGSDIVGIKIVSVFPDNPKLGKPSVPAQVLMLDPQTGEVCAMLDGTFVTQLRTGAVQGAATDLLARKNASRAVLIGTGGQAVSQLEAMLTVRSLTDVAIFDIDTQKAKQFTEEMKHRFAHFSTNLYFSENLDDDISQADIITSVTTSKVVTFNGEKVKPGTHINGVGAYTPEMHEIPECIVEKANIRVVDTKEGVFAEAGDIIDPIKQQLVSEDDFLELGDLVIDPTQCRLNEQQITLFKTVGTAVLDVYIGYDIYLKAKEKGIGTFL</sequence>